<keyword evidence="2" id="KW-1185">Reference proteome</keyword>
<accession>A0A3M7QXW4</accession>
<sequence>MSTKKQFFYRASFLKSISKNNYIDRIKNQDLKVRTLTCFWLVKTFFPDFCTSLVLNPGCYRNEK</sequence>
<protein>
    <submittedName>
        <fullName evidence="1">Uncharacterized protein</fullName>
    </submittedName>
</protein>
<reference evidence="1 2" key="1">
    <citation type="journal article" date="2018" name="Sci. Rep.">
        <title>Genomic signatures of local adaptation to the degree of environmental predictability in rotifers.</title>
        <authorList>
            <person name="Franch-Gras L."/>
            <person name="Hahn C."/>
            <person name="Garcia-Roger E.M."/>
            <person name="Carmona M.J."/>
            <person name="Serra M."/>
            <person name="Gomez A."/>
        </authorList>
    </citation>
    <scope>NUCLEOTIDE SEQUENCE [LARGE SCALE GENOMIC DNA]</scope>
    <source>
        <strain evidence="1">HYR1</strain>
    </source>
</reference>
<dbReference type="AlphaFoldDB" id="A0A3M7QXW4"/>
<dbReference type="Proteomes" id="UP000276133">
    <property type="component" value="Unassembled WGS sequence"/>
</dbReference>
<proteinExistence type="predicted"/>
<evidence type="ECO:0000313" key="2">
    <source>
        <dbReference type="Proteomes" id="UP000276133"/>
    </source>
</evidence>
<name>A0A3M7QXW4_BRAPC</name>
<gene>
    <name evidence="1" type="ORF">BpHYR1_046019</name>
</gene>
<dbReference type="EMBL" id="REGN01004875">
    <property type="protein sequence ID" value="RNA15838.1"/>
    <property type="molecule type" value="Genomic_DNA"/>
</dbReference>
<comment type="caution">
    <text evidence="1">The sequence shown here is derived from an EMBL/GenBank/DDBJ whole genome shotgun (WGS) entry which is preliminary data.</text>
</comment>
<organism evidence="1 2">
    <name type="scientific">Brachionus plicatilis</name>
    <name type="common">Marine rotifer</name>
    <name type="synonym">Brachionus muelleri</name>
    <dbReference type="NCBI Taxonomy" id="10195"/>
    <lineage>
        <taxon>Eukaryota</taxon>
        <taxon>Metazoa</taxon>
        <taxon>Spiralia</taxon>
        <taxon>Gnathifera</taxon>
        <taxon>Rotifera</taxon>
        <taxon>Eurotatoria</taxon>
        <taxon>Monogononta</taxon>
        <taxon>Pseudotrocha</taxon>
        <taxon>Ploima</taxon>
        <taxon>Brachionidae</taxon>
        <taxon>Brachionus</taxon>
    </lineage>
</organism>
<evidence type="ECO:0000313" key="1">
    <source>
        <dbReference type="EMBL" id="RNA15838.1"/>
    </source>
</evidence>